<dbReference type="AlphaFoldDB" id="A0A7W6PN64"/>
<keyword evidence="3" id="KW-1185">Reference proteome</keyword>
<dbReference type="InterPro" id="IPR036594">
    <property type="entry name" value="Meth_synthase_dom"/>
</dbReference>
<evidence type="ECO:0000313" key="3">
    <source>
        <dbReference type="Proteomes" id="UP000519897"/>
    </source>
</evidence>
<gene>
    <name evidence="2" type="ORF">GGQ72_000124</name>
</gene>
<sequence>MTDFISAKLKPHTYTLRHAERLRSLKLCIDAGYRISTLVGLDAKDLQSMTQDVVLRNALRPGVELLRVGRFADFALWLADRRRVQETEDFIFTTVSPLMNLVGALWAEGRLSVADEHFASMQIKKLLLDSLDLCEAPCSSAPLIIATTPEGEAHEIGALCAAVLARQAGWNVLYLGPNLSVMEIAHAAERHGARCVCLSSISLAYRAFEKILAGLHATVPAHADIVIGGPVSQPFVAPERIILLQDMRDFPAYLSRRIA</sequence>
<dbReference type="EMBL" id="JACIEC010000001">
    <property type="protein sequence ID" value="MBB4141625.1"/>
    <property type="molecule type" value="Genomic_DNA"/>
</dbReference>
<dbReference type="Proteomes" id="UP000519897">
    <property type="component" value="Unassembled WGS sequence"/>
</dbReference>
<evidence type="ECO:0000259" key="1">
    <source>
        <dbReference type="PROSITE" id="PS51332"/>
    </source>
</evidence>
<dbReference type="CDD" id="cd02065">
    <property type="entry name" value="B12-binding_like"/>
    <property type="match status" value="1"/>
</dbReference>
<protein>
    <submittedName>
        <fullName evidence="2">Methanogenic corrinoid protein MtbC1</fullName>
    </submittedName>
</protein>
<dbReference type="Gene3D" id="3.40.50.280">
    <property type="entry name" value="Cobalamin-binding domain"/>
    <property type="match status" value="1"/>
</dbReference>
<organism evidence="2 3">
    <name type="scientific">Rhizobium rhizoryzae</name>
    <dbReference type="NCBI Taxonomy" id="451876"/>
    <lineage>
        <taxon>Bacteria</taxon>
        <taxon>Pseudomonadati</taxon>
        <taxon>Pseudomonadota</taxon>
        <taxon>Alphaproteobacteria</taxon>
        <taxon>Hyphomicrobiales</taxon>
        <taxon>Rhizobiaceae</taxon>
        <taxon>Rhizobium/Agrobacterium group</taxon>
        <taxon>Rhizobium</taxon>
    </lineage>
</organism>
<accession>A0A7W6PN64</accession>
<dbReference type="InterPro" id="IPR006158">
    <property type="entry name" value="Cobalamin-bd"/>
</dbReference>
<dbReference type="GO" id="GO:0046872">
    <property type="term" value="F:metal ion binding"/>
    <property type="evidence" value="ECO:0007669"/>
    <property type="project" value="InterPro"/>
</dbReference>
<dbReference type="Pfam" id="PF02310">
    <property type="entry name" value="B12-binding"/>
    <property type="match status" value="1"/>
</dbReference>
<proteinExistence type="predicted"/>
<evidence type="ECO:0000313" key="2">
    <source>
        <dbReference type="EMBL" id="MBB4141625.1"/>
    </source>
</evidence>
<dbReference type="PROSITE" id="PS51332">
    <property type="entry name" value="B12_BINDING"/>
    <property type="match status" value="1"/>
</dbReference>
<dbReference type="InterPro" id="IPR036724">
    <property type="entry name" value="Cobalamin-bd_sf"/>
</dbReference>
<reference evidence="2 3" key="1">
    <citation type="submission" date="2020-08" db="EMBL/GenBank/DDBJ databases">
        <title>Genomic Encyclopedia of Type Strains, Phase IV (KMG-IV): sequencing the most valuable type-strain genomes for metagenomic binning, comparative biology and taxonomic classification.</title>
        <authorList>
            <person name="Goeker M."/>
        </authorList>
    </citation>
    <scope>NUCLEOTIDE SEQUENCE [LARGE SCALE GENOMIC DNA]</scope>
    <source>
        <strain evidence="2 3">DSM 29514</strain>
    </source>
</reference>
<dbReference type="GO" id="GO:0031419">
    <property type="term" value="F:cobalamin binding"/>
    <property type="evidence" value="ECO:0007669"/>
    <property type="project" value="InterPro"/>
</dbReference>
<feature type="domain" description="B12-binding" evidence="1">
    <location>
        <begin position="141"/>
        <end position="259"/>
    </location>
</feature>
<dbReference type="Pfam" id="PF02607">
    <property type="entry name" value="B12-binding_2"/>
    <property type="match status" value="1"/>
</dbReference>
<comment type="caution">
    <text evidence="2">The sequence shown here is derived from an EMBL/GenBank/DDBJ whole genome shotgun (WGS) entry which is preliminary data.</text>
</comment>
<dbReference type="SUPFAM" id="SSF52242">
    <property type="entry name" value="Cobalamin (vitamin B12)-binding domain"/>
    <property type="match status" value="1"/>
</dbReference>
<dbReference type="InterPro" id="IPR003759">
    <property type="entry name" value="Cbl-bd_cap"/>
</dbReference>
<dbReference type="Gene3D" id="1.10.1240.10">
    <property type="entry name" value="Methionine synthase domain"/>
    <property type="match status" value="1"/>
</dbReference>
<name>A0A7W6PN64_9HYPH</name>